<name>A0AA86W1A6_9FABA</name>
<protein>
    <submittedName>
        <fullName evidence="1">Uncharacterized protein</fullName>
    </submittedName>
</protein>
<evidence type="ECO:0000313" key="2">
    <source>
        <dbReference type="Proteomes" id="UP001189624"/>
    </source>
</evidence>
<gene>
    <name evidence="1" type="ORF">AYBTSS11_LOCUS28695</name>
</gene>
<dbReference type="Gramene" id="rna-AYBTSS11_LOCUS28695">
    <property type="protein sequence ID" value="CAJ1976557.1"/>
    <property type="gene ID" value="gene-AYBTSS11_LOCUS28695"/>
</dbReference>
<proteinExistence type="predicted"/>
<keyword evidence="2" id="KW-1185">Reference proteome</keyword>
<accession>A0AA86W1A6</accession>
<dbReference type="EMBL" id="OY731407">
    <property type="protein sequence ID" value="CAJ1976557.1"/>
    <property type="molecule type" value="Genomic_DNA"/>
</dbReference>
<evidence type="ECO:0000313" key="1">
    <source>
        <dbReference type="EMBL" id="CAJ1976557.1"/>
    </source>
</evidence>
<dbReference type="Proteomes" id="UP001189624">
    <property type="component" value="Chromosome 10"/>
</dbReference>
<reference evidence="1" key="1">
    <citation type="submission" date="2023-10" db="EMBL/GenBank/DDBJ databases">
        <authorList>
            <person name="Domelevo Entfellner J.-B."/>
        </authorList>
    </citation>
    <scope>NUCLEOTIDE SEQUENCE</scope>
</reference>
<sequence length="146" mass="16476">MFPLIQCKLRSLQKTGDVIGGESCLVLFKRPSFVRPAIHGTFFLLPFINFMANIGPWKFLISQPSTTTVFGKDSSSQPAIKIPEDEYLAGLEGCKDHHHGWFILSKGDTPPKDDWFRIYGLSWSIGIPKLSNLYGVPMMRPGMERM</sequence>
<dbReference type="AlphaFoldDB" id="A0AA86W1A6"/>
<organism evidence="1 2">
    <name type="scientific">Sphenostylis stenocarpa</name>
    <dbReference type="NCBI Taxonomy" id="92480"/>
    <lineage>
        <taxon>Eukaryota</taxon>
        <taxon>Viridiplantae</taxon>
        <taxon>Streptophyta</taxon>
        <taxon>Embryophyta</taxon>
        <taxon>Tracheophyta</taxon>
        <taxon>Spermatophyta</taxon>
        <taxon>Magnoliopsida</taxon>
        <taxon>eudicotyledons</taxon>
        <taxon>Gunneridae</taxon>
        <taxon>Pentapetalae</taxon>
        <taxon>rosids</taxon>
        <taxon>fabids</taxon>
        <taxon>Fabales</taxon>
        <taxon>Fabaceae</taxon>
        <taxon>Papilionoideae</taxon>
        <taxon>50 kb inversion clade</taxon>
        <taxon>NPAAA clade</taxon>
        <taxon>indigoferoid/millettioid clade</taxon>
        <taxon>Phaseoleae</taxon>
        <taxon>Sphenostylis</taxon>
    </lineage>
</organism>